<proteinExistence type="predicted"/>
<keyword evidence="2" id="KW-1185">Reference proteome</keyword>
<sequence>MMRTTSFREFFPTPTLCKIIMPRIAFKDAKRSRSMRFSDILSRIWHCRPNLALALPSCVLQPHRDSDGHNTIGLHRLSISHQSLTGWVQSLVNAWTRETCESLEADIDGDIVYCARSDGSLISRPGRHQKRLLDSSGQEFKSSIIVTDTPTKSRLLTPSPSNRLQNPDHDLSVLGCESYLLSTTAYTIFQSTMPIKPPFVTKSILSNRGCLNNCCVRVICALLEHDACTAIAETTDGETLNVVFLKKSPDDFKFLAAYYLLEGIAKENGSYLLVEKEPQPLFYPGSFSGPRADVAKQLRQRKVKSLWSVLDEMTDFLHEREWLTSSGTVLPDPRFEPIVKAPGRIRQGKRKRKRRLRRTRTVPVAVPVGQMRKWRFWNRLLPNDTSAFFSSLVALEILCPPFFV</sequence>
<dbReference type="Proteomes" id="UP001213000">
    <property type="component" value="Unassembled WGS sequence"/>
</dbReference>
<accession>A0AAD5VW78</accession>
<evidence type="ECO:0000313" key="2">
    <source>
        <dbReference type="Proteomes" id="UP001213000"/>
    </source>
</evidence>
<protein>
    <submittedName>
        <fullName evidence="1">Uncharacterized protein</fullName>
    </submittedName>
</protein>
<dbReference type="EMBL" id="JANIEX010000195">
    <property type="protein sequence ID" value="KAJ3571241.1"/>
    <property type="molecule type" value="Genomic_DNA"/>
</dbReference>
<evidence type="ECO:0000313" key="1">
    <source>
        <dbReference type="EMBL" id="KAJ3571241.1"/>
    </source>
</evidence>
<gene>
    <name evidence="1" type="ORF">NP233_g3882</name>
</gene>
<comment type="caution">
    <text evidence="1">The sequence shown here is derived from an EMBL/GenBank/DDBJ whole genome shotgun (WGS) entry which is preliminary data.</text>
</comment>
<name>A0AAD5VW78_9AGAR</name>
<organism evidence="1 2">
    <name type="scientific">Leucocoprinus birnbaumii</name>
    <dbReference type="NCBI Taxonomy" id="56174"/>
    <lineage>
        <taxon>Eukaryota</taxon>
        <taxon>Fungi</taxon>
        <taxon>Dikarya</taxon>
        <taxon>Basidiomycota</taxon>
        <taxon>Agaricomycotina</taxon>
        <taxon>Agaricomycetes</taxon>
        <taxon>Agaricomycetidae</taxon>
        <taxon>Agaricales</taxon>
        <taxon>Agaricineae</taxon>
        <taxon>Agaricaceae</taxon>
        <taxon>Leucocoprinus</taxon>
    </lineage>
</organism>
<reference evidence="1" key="1">
    <citation type="submission" date="2022-07" db="EMBL/GenBank/DDBJ databases">
        <title>Genome Sequence of Leucocoprinus birnbaumii.</title>
        <authorList>
            <person name="Buettner E."/>
        </authorList>
    </citation>
    <scope>NUCLEOTIDE SEQUENCE</scope>
    <source>
        <strain evidence="1">VT141</strain>
    </source>
</reference>
<dbReference type="AlphaFoldDB" id="A0AAD5VW78"/>